<dbReference type="KEGG" id="age:AA314_07957"/>
<dbReference type="EMBL" id="CP011509">
    <property type="protein sequence ID" value="AKJ06331.1"/>
    <property type="molecule type" value="Genomic_DNA"/>
</dbReference>
<organism evidence="1 3">
    <name type="scientific">Archangium gephyra</name>
    <dbReference type="NCBI Taxonomy" id="48"/>
    <lineage>
        <taxon>Bacteria</taxon>
        <taxon>Pseudomonadati</taxon>
        <taxon>Myxococcota</taxon>
        <taxon>Myxococcia</taxon>
        <taxon>Myxococcales</taxon>
        <taxon>Cystobacterineae</taxon>
        <taxon>Archangiaceae</taxon>
        <taxon>Archangium</taxon>
    </lineage>
</organism>
<evidence type="ECO:0000313" key="4">
    <source>
        <dbReference type="Proteomes" id="UP000256345"/>
    </source>
</evidence>
<protein>
    <submittedName>
        <fullName evidence="1">Uncharacterized protein</fullName>
    </submittedName>
</protein>
<evidence type="ECO:0000313" key="1">
    <source>
        <dbReference type="EMBL" id="AKJ06331.1"/>
    </source>
</evidence>
<reference evidence="1 3" key="1">
    <citation type="submission" date="2015-05" db="EMBL/GenBank/DDBJ databases">
        <title>Genome assembly of Archangium gephyra DSM 2261.</title>
        <authorList>
            <person name="Sharma G."/>
            <person name="Subramanian S."/>
        </authorList>
    </citation>
    <scope>NUCLEOTIDE SEQUENCE [LARGE SCALE GENOMIC DNA]</scope>
    <source>
        <strain evidence="1 3">DSM 2261</strain>
    </source>
</reference>
<dbReference type="RefSeq" id="WP_047859645.1">
    <property type="nucleotide sequence ID" value="NZ_CP011509.1"/>
</dbReference>
<sequence length="304" mass="33406">MRHLSALLGLLLCAACVGPEDTPSNVKDLRVLAMRMDPPELLAETCSTDPAVLADTLVRPVRLTALIPDPAGEGRELDYTLWACASQDDDTCREDRVELARGVTKGGELVVDLFPGPGTSRLGDGTFLVQRILEKDLYNGLGGVRMPLVLWVRGGSEQVYAQKLMVYGCRFFPEMQPNVQPELPDLLLEGEPWVAGVPRELSGPGPFEVNVPELTGREEAYVVPSFELKPVNLQEAWEVAWHTTLGTFSPNQTGGADFGGGVARHRVEWTPPRNAQAQEVRFWVVARDGRGGMSWVERTVKYTP</sequence>
<evidence type="ECO:0000313" key="2">
    <source>
        <dbReference type="EMBL" id="REG32351.1"/>
    </source>
</evidence>
<evidence type="ECO:0000313" key="3">
    <source>
        <dbReference type="Proteomes" id="UP000035579"/>
    </source>
</evidence>
<reference evidence="2 4" key="2">
    <citation type="submission" date="2018-08" db="EMBL/GenBank/DDBJ databases">
        <title>Genomic Encyclopedia of Archaeal and Bacterial Type Strains, Phase II (KMG-II): from individual species to whole genera.</title>
        <authorList>
            <person name="Goeker M."/>
        </authorList>
    </citation>
    <scope>NUCLEOTIDE SEQUENCE [LARGE SCALE GENOMIC DNA]</scope>
    <source>
        <strain evidence="2 4">DSM 2261</strain>
    </source>
</reference>
<proteinExistence type="predicted"/>
<keyword evidence="4" id="KW-1185">Reference proteome</keyword>
<name>A0AAC8TJ63_9BACT</name>
<dbReference type="Proteomes" id="UP000035579">
    <property type="component" value="Chromosome"/>
</dbReference>
<dbReference type="EMBL" id="QUMU01000005">
    <property type="protein sequence ID" value="REG32351.1"/>
    <property type="molecule type" value="Genomic_DNA"/>
</dbReference>
<accession>A0AAC8TJ63</accession>
<gene>
    <name evidence="1" type="ORF">AA314_07957</name>
    <name evidence="2" type="ORF">ATI61_105679</name>
</gene>
<dbReference type="AlphaFoldDB" id="A0AAC8TJ63"/>
<dbReference type="Proteomes" id="UP000256345">
    <property type="component" value="Unassembled WGS sequence"/>
</dbReference>